<keyword evidence="4" id="KW-1185">Reference proteome</keyword>
<reference evidence="3" key="1">
    <citation type="submission" date="2022-08" db="EMBL/GenBank/DDBJ databases">
        <authorList>
            <person name="Deng Y."/>
            <person name="Han X.-F."/>
            <person name="Zhang Y.-Q."/>
        </authorList>
    </citation>
    <scope>NUCLEOTIDE SEQUENCE</scope>
    <source>
        <strain evidence="3">CPCC 205716</strain>
    </source>
</reference>
<dbReference type="InterPro" id="IPR029068">
    <property type="entry name" value="Glyas_Bleomycin-R_OHBP_Dase"/>
</dbReference>
<comment type="caution">
    <text evidence="3">The sequence shown here is derived from an EMBL/GenBank/DDBJ whole genome shotgun (WGS) entry which is preliminary data.</text>
</comment>
<dbReference type="Pfam" id="PF18029">
    <property type="entry name" value="Glyoxalase_6"/>
    <property type="match status" value="1"/>
</dbReference>
<gene>
    <name evidence="3" type="ORF">NVV95_12350</name>
</gene>
<dbReference type="Proteomes" id="UP001165580">
    <property type="component" value="Unassembled WGS sequence"/>
</dbReference>
<dbReference type="InterPro" id="IPR041581">
    <property type="entry name" value="Glyoxalase_6"/>
</dbReference>
<evidence type="ECO:0000259" key="2">
    <source>
        <dbReference type="PROSITE" id="PS51819"/>
    </source>
</evidence>
<dbReference type="PANTHER" id="PTHR35908">
    <property type="entry name" value="HYPOTHETICAL FUSION PROTEIN"/>
    <property type="match status" value="1"/>
</dbReference>
<organism evidence="3 4">
    <name type="scientific">Herbiconiux gentiana</name>
    <dbReference type="NCBI Taxonomy" id="2970912"/>
    <lineage>
        <taxon>Bacteria</taxon>
        <taxon>Bacillati</taxon>
        <taxon>Actinomycetota</taxon>
        <taxon>Actinomycetes</taxon>
        <taxon>Micrococcales</taxon>
        <taxon>Microbacteriaceae</taxon>
        <taxon>Herbiconiux</taxon>
    </lineage>
</organism>
<dbReference type="SUPFAM" id="SSF54593">
    <property type="entry name" value="Glyoxalase/Bleomycin resistance protein/Dihydroxybiphenyl dioxygenase"/>
    <property type="match status" value="1"/>
</dbReference>
<evidence type="ECO:0000313" key="4">
    <source>
        <dbReference type="Proteomes" id="UP001165580"/>
    </source>
</evidence>
<proteinExistence type="predicted"/>
<evidence type="ECO:0000256" key="1">
    <source>
        <dbReference type="SAM" id="MobiDB-lite"/>
    </source>
</evidence>
<dbReference type="PANTHER" id="PTHR35908:SF1">
    <property type="entry name" value="CONSERVED PROTEIN"/>
    <property type="match status" value="1"/>
</dbReference>
<dbReference type="EMBL" id="JANTEZ010000004">
    <property type="protein sequence ID" value="MCS5715336.1"/>
    <property type="molecule type" value="Genomic_DNA"/>
</dbReference>
<accession>A0ABT2GKP9</accession>
<feature type="region of interest" description="Disordered" evidence="1">
    <location>
        <begin position="76"/>
        <end position="96"/>
    </location>
</feature>
<dbReference type="InterPro" id="IPR037523">
    <property type="entry name" value="VOC_core"/>
</dbReference>
<evidence type="ECO:0000313" key="3">
    <source>
        <dbReference type="EMBL" id="MCS5715336.1"/>
    </source>
</evidence>
<protein>
    <submittedName>
        <fullName evidence="3">VOC family protein</fullName>
    </submittedName>
</protein>
<name>A0ABT2GKP9_9MICO</name>
<feature type="domain" description="VOC" evidence="2">
    <location>
        <begin position="4"/>
        <end position="136"/>
    </location>
</feature>
<dbReference type="PROSITE" id="PS51819">
    <property type="entry name" value="VOC"/>
    <property type="match status" value="1"/>
</dbReference>
<dbReference type="Gene3D" id="3.10.180.10">
    <property type="entry name" value="2,3-Dihydroxybiphenyl 1,2-Dioxygenase, domain 1"/>
    <property type="match status" value="1"/>
</dbReference>
<sequence>MALRFEQVVVDSENPKALAEWWREALGWQLTYQGGEGEGAEYEIAPDGDTHPSLLFLTVPERKTVKNRLHLDFVPTADGEAGEADGAEGADAPDPQQLEVARLEALGATRVDIGQKDVGWVVLADPEGNEFCVLRAR</sequence>
<dbReference type="RefSeq" id="WP_259486831.1">
    <property type="nucleotide sequence ID" value="NZ_JANTEZ010000004.1"/>
</dbReference>